<name>A0ABQ9XMF3_9EUKA</name>
<sequence>MSLVDFIKEGNTLDETGTQHACALLERIIHQFGSSFSSDQILFELAPKPDGSCSGFAESIVLLLRSSNEELVKSTLSLLNGIMIDASYATRFDFIATGFFVLLPKSFYEHDMHLLTRQSFFLMRIVKWFVSCSEPSSTRSLCQERNISLATFEQTFMDKYFHPIHPFLESICTKRHQIEDCEDSYYFSELIATLLTHAPFLDQMTQSVLSSPLAVAFADSLAFFETHIISHTLIYCVLDGIRGSSIGGRAFRKRCNLVVAQLREESLDDEIELHLQKDESDFMADRYVFVEATLLHTLGGNVPFLQRAFVLPQQRDPLPHSSALLCTSRHEPTNIESVQQASPPFMSLVNFIKEGNTLDETGTQHACALLERIIHQFGSSFSSDQILFELAPKPDGSCSGFFDLLPKSFYEHAMHISTRTTLTGSICRQSLLSTNTVHAIYITKFFRPVEPFLNFILKNQHRFEDSVESRDFSRFLGTLIEHSPFVEQMAGYTLSSSFALVFTERLLFFETTFVREPLIQCVMSGISEWQNGDADVRKRGLEILAKLQDEGISDEIELFFRISSLDLIERRRVFQGELLMHRLGGNIPF</sequence>
<gene>
    <name evidence="1" type="ORF">BLNAU_11457</name>
</gene>
<evidence type="ECO:0000313" key="1">
    <source>
        <dbReference type="EMBL" id="KAK2953593.1"/>
    </source>
</evidence>
<reference evidence="1 2" key="1">
    <citation type="journal article" date="2022" name="bioRxiv">
        <title>Genomics of Preaxostyla Flagellates Illuminates Evolutionary Transitions and the Path Towards Mitochondrial Loss.</title>
        <authorList>
            <person name="Novak L.V.F."/>
            <person name="Treitli S.C."/>
            <person name="Pyrih J."/>
            <person name="Halakuc P."/>
            <person name="Pipaliya S.V."/>
            <person name="Vacek V."/>
            <person name="Brzon O."/>
            <person name="Soukal P."/>
            <person name="Eme L."/>
            <person name="Dacks J.B."/>
            <person name="Karnkowska A."/>
            <person name="Elias M."/>
            <person name="Hampl V."/>
        </authorList>
    </citation>
    <scope>NUCLEOTIDE SEQUENCE [LARGE SCALE GENOMIC DNA]</scope>
    <source>
        <strain evidence="1">NAU3</strain>
        <tissue evidence="1">Gut</tissue>
    </source>
</reference>
<keyword evidence="2" id="KW-1185">Reference proteome</keyword>
<organism evidence="1 2">
    <name type="scientific">Blattamonas nauphoetae</name>
    <dbReference type="NCBI Taxonomy" id="2049346"/>
    <lineage>
        <taxon>Eukaryota</taxon>
        <taxon>Metamonada</taxon>
        <taxon>Preaxostyla</taxon>
        <taxon>Oxymonadida</taxon>
        <taxon>Blattamonas</taxon>
    </lineage>
</organism>
<comment type="caution">
    <text evidence="1">The sequence shown here is derived from an EMBL/GenBank/DDBJ whole genome shotgun (WGS) entry which is preliminary data.</text>
</comment>
<dbReference type="Proteomes" id="UP001281761">
    <property type="component" value="Unassembled WGS sequence"/>
</dbReference>
<dbReference type="EMBL" id="JARBJD010000089">
    <property type="protein sequence ID" value="KAK2953593.1"/>
    <property type="molecule type" value="Genomic_DNA"/>
</dbReference>
<accession>A0ABQ9XMF3</accession>
<evidence type="ECO:0000313" key="2">
    <source>
        <dbReference type="Proteomes" id="UP001281761"/>
    </source>
</evidence>
<protein>
    <submittedName>
        <fullName evidence="1">Uncharacterized protein</fullName>
    </submittedName>
</protein>
<proteinExistence type="predicted"/>